<protein>
    <submittedName>
        <fullName evidence="1">Uncharacterized protein</fullName>
    </submittedName>
</protein>
<evidence type="ECO:0000313" key="1">
    <source>
        <dbReference type="EMBL" id="MDV2887993.1"/>
    </source>
</evidence>
<name>A0AAJ2NT74_ALKPS</name>
<organism evidence="1 2">
    <name type="scientific">Alkalihalophilus pseudofirmus</name>
    <name type="common">Bacillus pseudofirmus</name>
    <dbReference type="NCBI Taxonomy" id="79885"/>
    <lineage>
        <taxon>Bacteria</taxon>
        <taxon>Bacillati</taxon>
        <taxon>Bacillota</taxon>
        <taxon>Bacilli</taxon>
        <taxon>Bacillales</taxon>
        <taxon>Bacillaceae</taxon>
        <taxon>Alkalihalophilus</taxon>
    </lineage>
</organism>
<evidence type="ECO:0000313" key="2">
    <source>
        <dbReference type="Proteomes" id="UP001285636"/>
    </source>
</evidence>
<dbReference type="Proteomes" id="UP001285636">
    <property type="component" value="Unassembled WGS sequence"/>
</dbReference>
<reference evidence="1" key="1">
    <citation type="submission" date="2023-10" db="EMBL/GenBank/DDBJ databases">
        <title>Screening of Alkalihalophilus pseudofirmusBZ-TG-HK211 and Its Alleviation of Salt Stress on Rapeseed Growth.</title>
        <authorList>
            <person name="Zhao B."/>
            <person name="Guo T."/>
        </authorList>
    </citation>
    <scope>NUCLEOTIDE SEQUENCE</scope>
    <source>
        <strain evidence="1">BZ-TG-HK211</strain>
    </source>
</reference>
<sequence length="68" mass="8222">LLYKENHLLDYLNYGVYNEYMNKSLLVFQSPNQTMREIYQNHPNEYAYLYSFIQKAYTPIYPTAAFPL</sequence>
<gene>
    <name evidence="1" type="ORF">RYX45_22775</name>
</gene>
<accession>A0AAJ2NT74</accession>
<proteinExistence type="predicted"/>
<dbReference type="AlphaFoldDB" id="A0AAJ2NT74"/>
<dbReference type="RefSeq" id="WP_323468071.1">
    <property type="nucleotide sequence ID" value="NZ_JAWJAY010000778.1"/>
</dbReference>
<feature type="non-terminal residue" evidence="1">
    <location>
        <position position="1"/>
    </location>
</feature>
<dbReference type="EMBL" id="JAWJAY010000778">
    <property type="protein sequence ID" value="MDV2887993.1"/>
    <property type="molecule type" value="Genomic_DNA"/>
</dbReference>
<comment type="caution">
    <text evidence="1">The sequence shown here is derived from an EMBL/GenBank/DDBJ whole genome shotgun (WGS) entry which is preliminary data.</text>
</comment>